<keyword evidence="2" id="KW-0378">Hydrolase</keyword>
<evidence type="ECO:0000256" key="4">
    <source>
        <dbReference type="SAM" id="MobiDB-lite"/>
    </source>
</evidence>
<dbReference type="EMBL" id="JAFBCG010000001">
    <property type="protein sequence ID" value="MBM7801858.1"/>
    <property type="molecule type" value="Genomic_DNA"/>
</dbReference>
<comment type="similarity">
    <text evidence="1">Belongs to the glycosyl hydrolase 43 family.</text>
</comment>
<reference evidence="6 8" key="3">
    <citation type="submission" date="2021-01" db="EMBL/GenBank/DDBJ databases">
        <title>Sequencing the genomes of 1000 actinobacteria strains.</title>
        <authorList>
            <person name="Klenk H.-P."/>
        </authorList>
    </citation>
    <scope>NUCLEOTIDE SEQUENCE [LARGE SCALE GENOMIC DNA]</scope>
    <source>
        <strain evidence="6 8">DSM 20542</strain>
    </source>
</reference>
<dbReference type="CDD" id="cd18825">
    <property type="entry name" value="GH43_CtGH43-like"/>
    <property type="match status" value="1"/>
</dbReference>
<dbReference type="GO" id="GO:0004553">
    <property type="term" value="F:hydrolase activity, hydrolyzing O-glycosyl compounds"/>
    <property type="evidence" value="ECO:0007669"/>
    <property type="project" value="InterPro"/>
</dbReference>
<feature type="compositionally biased region" description="Low complexity" evidence="4">
    <location>
        <begin position="53"/>
        <end position="67"/>
    </location>
</feature>
<dbReference type="Gene3D" id="2.115.10.20">
    <property type="entry name" value="Glycosyl hydrolase domain, family 43"/>
    <property type="match status" value="1"/>
</dbReference>
<feature type="region of interest" description="Disordered" evidence="4">
    <location>
        <begin position="53"/>
        <end position="93"/>
    </location>
</feature>
<protein>
    <recommendedName>
        <fullName evidence="9">Beta-xylosidase</fullName>
    </recommendedName>
</protein>
<keyword evidence="8" id="KW-1185">Reference proteome</keyword>
<gene>
    <name evidence="5" type="ORF">GCM10009769_01450</name>
    <name evidence="6" type="ORF">JOE58_001109</name>
</gene>
<evidence type="ECO:0000313" key="5">
    <source>
        <dbReference type="EMBL" id="GGK87074.1"/>
    </source>
</evidence>
<dbReference type="EMBL" id="BMOI01000001">
    <property type="protein sequence ID" value="GGK87074.1"/>
    <property type="molecule type" value="Genomic_DNA"/>
</dbReference>
<accession>A0A8H9G7W8</accession>
<dbReference type="InterPro" id="IPR006710">
    <property type="entry name" value="Glyco_hydro_43"/>
</dbReference>
<proteinExistence type="inferred from homology"/>
<name>A0A8H9G7W8_9MICO</name>
<dbReference type="GO" id="GO:0005975">
    <property type="term" value="P:carbohydrate metabolic process"/>
    <property type="evidence" value="ECO:0007669"/>
    <property type="project" value="InterPro"/>
</dbReference>
<evidence type="ECO:0000256" key="2">
    <source>
        <dbReference type="ARBA" id="ARBA00022801"/>
    </source>
</evidence>
<evidence type="ECO:0000313" key="7">
    <source>
        <dbReference type="Proteomes" id="UP000648535"/>
    </source>
</evidence>
<dbReference type="PANTHER" id="PTHR22925:SF3">
    <property type="entry name" value="GLYCOSYL HYDROLASE FAMILY PROTEIN 43"/>
    <property type="match status" value="1"/>
</dbReference>
<organism evidence="5 7">
    <name type="scientific">Curtobacterium luteum</name>
    <dbReference type="NCBI Taxonomy" id="33881"/>
    <lineage>
        <taxon>Bacteria</taxon>
        <taxon>Bacillati</taxon>
        <taxon>Actinomycetota</taxon>
        <taxon>Actinomycetes</taxon>
        <taxon>Micrococcales</taxon>
        <taxon>Microbacteriaceae</taxon>
        <taxon>Curtobacterium</taxon>
    </lineage>
</organism>
<dbReference type="Proteomes" id="UP000648535">
    <property type="component" value="Unassembled WGS sequence"/>
</dbReference>
<dbReference type="PROSITE" id="PS51318">
    <property type="entry name" value="TAT"/>
    <property type="match status" value="1"/>
</dbReference>
<evidence type="ECO:0000313" key="8">
    <source>
        <dbReference type="Proteomes" id="UP000746584"/>
    </source>
</evidence>
<dbReference type="Pfam" id="PF04616">
    <property type="entry name" value="Glyco_hydro_43"/>
    <property type="match status" value="1"/>
</dbReference>
<evidence type="ECO:0008006" key="9">
    <source>
        <dbReference type="Google" id="ProtNLM"/>
    </source>
</evidence>
<evidence type="ECO:0000256" key="3">
    <source>
        <dbReference type="ARBA" id="ARBA00023295"/>
    </source>
</evidence>
<evidence type="ECO:0000256" key="1">
    <source>
        <dbReference type="ARBA" id="ARBA00009865"/>
    </source>
</evidence>
<dbReference type="SUPFAM" id="SSF75005">
    <property type="entry name" value="Arabinanase/levansucrase/invertase"/>
    <property type="match status" value="1"/>
</dbReference>
<sequence>MGIRNTRPGSTGTTKRGLTTRAALAAVGVAVTAALGVAGLTAAPATAAQAASRSTAPAASTSPVRSTDGAFHPGEPWLDDQGQPIRGHGGQVVTAEDASGRTIYYWYGEDRVNGYSDTRGVHVYSSYDLYDWKDDGLALRTMTSRSDFDAPYFSALYGGYDQTQRDAVYRDLGVTAPSSTRPGAILERPKVIHNARTGQWVMWVHADGPTATSDAQYAKAQAGVAVSDSPTGPFRYVDSYRLDHVAADDPTNHQPDSPGMARDMNLFVDDDGTAYIVYASEENLTLYISKLDDDYTGLSTDPAEAVEGVDFRRPQPWIGGQREAPAITKVGGTYYLVTSGATGWAPNAAAYATATNILGTWTAHGNPATGTDAGTTCDSQSTSLLNLGDGRVVYLGDRWNNAEDLRTAPSVWLPVTFGEGGSMSFSCDTGTWSLTDLHPYSPWTVTTTVPGQVSLGDTGALPKRVSVREGATGTTHRVTWTTAPLRTAGEQTVTGTLDDGRTFTRLVTVLPKRLVYFIDAGGQATADHTADLAFLQRRGDRLRNSVADQRFGADPSHGTHWGYFGTTGGTSGTSGGSITSTVRWQADATDLEYALGGLGKGRYRVDVGFWDPWTKSAPGRAAAVHVNGTSVATHQPIDGTFRTLTSTTRVGKDGIVDLRISPATKYGIQVSWVMVSKA</sequence>
<comment type="caution">
    <text evidence="5">The sequence shown here is derived from an EMBL/GenBank/DDBJ whole genome shotgun (WGS) entry which is preliminary data.</text>
</comment>
<dbReference type="InterPro" id="IPR006311">
    <property type="entry name" value="TAT_signal"/>
</dbReference>
<dbReference type="InterPro" id="IPR023296">
    <property type="entry name" value="Glyco_hydro_beta-prop_sf"/>
</dbReference>
<dbReference type="Proteomes" id="UP000746584">
    <property type="component" value="Unassembled WGS sequence"/>
</dbReference>
<dbReference type="AlphaFoldDB" id="A0A8H9G7W8"/>
<keyword evidence="3" id="KW-0326">Glycosidase</keyword>
<reference evidence="5" key="2">
    <citation type="submission" date="2020-09" db="EMBL/GenBank/DDBJ databases">
        <authorList>
            <person name="Sun Q."/>
            <person name="Ohkuma M."/>
        </authorList>
    </citation>
    <scope>NUCLEOTIDE SEQUENCE</scope>
    <source>
        <strain evidence="5">JCM 1480</strain>
    </source>
</reference>
<evidence type="ECO:0000313" key="6">
    <source>
        <dbReference type="EMBL" id="MBM7801858.1"/>
    </source>
</evidence>
<dbReference type="PANTHER" id="PTHR22925">
    <property type="entry name" value="GLYCOSYL HYDROLASE 43 FAMILY MEMBER"/>
    <property type="match status" value="1"/>
</dbReference>
<dbReference type="RefSeq" id="WP_175329087.1">
    <property type="nucleotide sequence ID" value="NZ_BMOI01000001.1"/>
</dbReference>
<reference evidence="5" key="1">
    <citation type="journal article" date="2014" name="Int. J. Syst. Evol. Microbiol.">
        <title>Complete genome sequence of Corynebacterium casei LMG S-19264T (=DSM 44701T), isolated from a smear-ripened cheese.</title>
        <authorList>
            <consortium name="US DOE Joint Genome Institute (JGI-PGF)"/>
            <person name="Walter F."/>
            <person name="Albersmeier A."/>
            <person name="Kalinowski J."/>
            <person name="Ruckert C."/>
        </authorList>
    </citation>
    <scope>NUCLEOTIDE SEQUENCE</scope>
    <source>
        <strain evidence="5">JCM 1480</strain>
    </source>
</reference>